<dbReference type="PANTHER" id="PTHR42470">
    <property type="entry name" value="VAST DOMAIN-CONTAINING PROTEIN"/>
    <property type="match status" value="1"/>
</dbReference>
<reference evidence="3" key="1">
    <citation type="journal article" date="2020" name="Stud. Mycol.">
        <title>101 Dothideomycetes genomes: a test case for predicting lifestyles and emergence of pathogens.</title>
        <authorList>
            <person name="Haridas S."/>
            <person name="Albert R."/>
            <person name="Binder M."/>
            <person name="Bloem J."/>
            <person name="Labutti K."/>
            <person name="Salamov A."/>
            <person name="Andreopoulos B."/>
            <person name="Baker S."/>
            <person name="Barry K."/>
            <person name="Bills G."/>
            <person name="Bluhm B."/>
            <person name="Cannon C."/>
            <person name="Castanera R."/>
            <person name="Culley D."/>
            <person name="Daum C."/>
            <person name="Ezra D."/>
            <person name="Gonzalez J."/>
            <person name="Henrissat B."/>
            <person name="Kuo A."/>
            <person name="Liang C."/>
            <person name="Lipzen A."/>
            <person name="Lutzoni F."/>
            <person name="Magnuson J."/>
            <person name="Mondo S."/>
            <person name="Nolan M."/>
            <person name="Ohm R."/>
            <person name="Pangilinan J."/>
            <person name="Park H.-J."/>
            <person name="Ramirez L."/>
            <person name="Alfaro M."/>
            <person name="Sun H."/>
            <person name="Tritt A."/>
            <person name="Yoshinaga Y."/>
            <person name="Zwiers L.-H."/>
            <person name="Turgeon B."/>
            <person name="Goodwin S."/>
            <person name="Spatafora J."/>
            <person name="Crous P."/>
            <person name="Grigoriev I."/>
        </authorList>
    </citation>
    <scope>NUCLEOTIDE SEQUENCE</scope>
    <source>
        <strain evidence="3">CBS 119687</strain>
    </source>
</reference>
<evidence type="ECO:0000313" key="3">
    <source>
        <dbReference type="EMBL" id="KAF2123572.1"/>
    </source>
</evidence>
<dbReference type="Proteomes" id="UP000799771">
    <property type="component" value="Unassembled WGS sequence"/>
</dbReference>
<dbReference type="EMBL" id="ML977525">
    <property type="protein sequence ID" value="KAF2123572.1"/>
    <property type="molecule type" value="Genomic_DNA"/>
</dbReference>
<feature type="compositionally biased region" description="Polar residues" evidence="1">
    <location>
        <begin position="309"/>
        <end position="348"/>
    </location>
</feature>
<evidence type="ECO:0000259" key="2">
    <source>
        <dbReference type="Pfam" id="PF25545"/>
    </source>
</evidence>
<proteinExistence type="predicted"/>
<dbReference type="AlphaFoldDB" id="A0A6A5ZV29"/>
<dbReference type="PANTHER" id="PTHR42470:SF1">
    <property type="entry name" value="VAST DOMAIN-CONTAINING PROTEIN"/>
    <property type="match status" value="1"/>
</dbReference>
<keyword evidence="4" id="KW-1185">Reference proteome</keyword>
<gene>
    <name evidence="3" type="ORF">P153DRAFT_303612</name>
</gene>
<accession>A0A6A5ZV29</accession>
<dbReference type="OrthoDB" id="5426775at2759"/>
<evidence type="ECO:0000313" key="4">
    <source>
        <dbReference type="Proteomes" id="UP000799771"/>
    </source>
</evidence>
<name>A0A6A5ZV29_9PLEO</name>
<evidence type="ECO:0000256" key="1">
    <source>
        <dbReference type="SAM" id="MobiDB-lite"/>
    </source>
</evidence>
<protein>
    <recommendedName>
        <fullName evidence="2">DUF7924 domain-containing protein</fullName>
    </recommendedName>
</protein>
<dbReference type="GeneID" id="54404961"/>
<dbReference type="RefSeq" id="XP_033517966.1">
    <property type="nucleotide sequence ID" value="XM_033664529.1"/>
</dbReference>
<feature type="region of interest" description="Disordered" evidence="1">
    <location>
        <begin position="303"/>
        <end position="348"/>
    </location>
</feature>
<organism evidence="3 4">
    <name type="scientific">Dothidotthia symphoricarpi CBS 119687</name>
    <dbReference type="NCBI Taxonomy" id="1392245"/>
    <lineage>
        <taxon>Eukaryota</taxon>
        <taxon>Fungi</taxon>
        <taxon>Dikarya</taxon>
        <taxon>Ascomycota</taxon>
        <taxon>Pezizomycotina</taxon>
        <taxon>Dothideomycetes</taxon>
        <taxon>Pleosporomycetidae</taxon>
        <taxon>Pleosporales</taxon>
        <taxon>Dothidotthiaceae</taxon>
        <taxon>Dothidotthia</taxon>
    </lineage>
</organism>
<dbReference type="InterPro" id="IPR057684">
    <property type="entry name" value="DUF7924"/>
</dbReference>
<feature type="domain" description="DUF7924" evidence="2">
    <location>
        <begin position="153"/>
        <end position="287"/>
    </location>
</feature>
<sequence length="348" mass="38961">MGNPVDETDKLEAFNIYVNSMATLPVDLREYIQKEIEAPRKVWSPAATNLYRNQPSARNANERSGIDILADDLLFRDEVHGGEDHICRVAEAYLRTAHLPTAPSALVEKQHGKVLTQPIADTAIGYISSKDSKDRAVAPLTRKEELVITPDALVSMIHFPFLTCQWKSATGTGGTMSHAQNQSARDGTAIVNYLHDFYTRAAHEPSAVDTCHWSVTCDMHSAMLWVHWRNFNKEEQIVEHHMTLVDQQFLRSAKDVNNKAMEGFRSQLRNILNWALGQRLHNLKAAIPQYEVNEAKKLKRAIPAAARKASQQTSNQGRGSNSRALSEESSPQSSKRPKIGSTNQQQLD</sequence>
<dbReference type="Pfam" id="PF25545">
    <property type="entry name" value="DUF7924"/>
    <property type="match status" value="1"/>
</dbReference>